<feature type="compositionally biased region" description="Polar residues" evidence="8">
    <location>
        <begin position="640"/>
        <end position="656"/>
    </location>
</feature>
<dbReference type="PANTHER" id="PTHR24058">
    <property type="entry name" value="DUAL SPECIFICITY PROTEIN KINASE"/>
    <property type="match status" value="1"/>
</dbReference>
<dbReference type="Pfam" id="PF00069">
    <property type="entry name" value="Pkinase"/>
    <property type="match status" value="1"/>
</dbReference>
<keyword evidence="2" id="KW-0723">Serine/threonine-protein kinase</keyword>
<dbReference type="PROSITE" id="PS00108">
    <property type="entry name" value="PROTEIN_KINASE_ST"/>
    <property type="match status" value="1"/>
</dbReference>
<name>A0A2T9ZCR3_9FUNG</name>
<feature type="region of interest" description="Disordered" evidence="8">
    <location>
        <begin position="262"/>
        <end position="281"/>
    </location>
</feature>
<feature type="region of interest" description="Disordered" evidence="8">
    <location>
        <begin position="1320"/>
        <end position="1339"/>
    </location>
</feature>
<feature type="domain" description="Protein kinase" evidence="9">
    <location>
        <begin position="827"/>
        <end position="1162"/>
    </location>
</feature>
<evidence type="ECO:0000256" key="1">
    <source>
        <dbReference type="ARBA" id="ARBA00008867"/>
    </source>
</evidence>
<dbReference type="InterPro" id="IPR000719">
    <property type="entry name" value="Prot_kinase_dom"/>
</dbReference>
<dbReference type="SUPFAM" id="SSF56112">
    <property type="entry name" value="Protein kinase-like (PK-like)"/>
    <property type="match status" value="1"/>
</dbReference>
<evidence type="ECO:0000256" key="3">
    <source>
        <dbReference type="ARBA" id="ARBA00022679"/>
    </source>
</evidence>
<feature type="compositionally biased region" description="Polar residues" evidence="8">
    <location>
        <begin position="511"/>
        <end position="537"/>
    </location>
</feature>
<accession>A0A2T9ZCR3</accession>
<sequence length="1339" mass="148706">MLKGSQSSPGPSKKSILPKNLTLLSPIENNTLNPNSQKPLNKPRSTFGVGATGYCTLGFIHGFPSALKAPDFISNHLNSNLTTNFNSPQPNNRYTMDSASDPELSDKFSQFILHDDLQEFSNNLDLSGSSVTSPNSSNLQNNEHRQFSEFSSNNNLNSHFENFSPIQSHAQQNNPVSHKFNKQYPPDHPNSFQNFQISNSADNASNRGFNSDLPPSEQLNLLKLRKNPTINTSYITRAESSDVLNASLIKSQNTLEFDSSYSTFSTTHNSRPSNNISHNNTYNQKTLKGRQLQGSTINQASYSKKTISTDSNTITSKLKQLTLGSAGSSIDTSLNLNSTSNSSLSLNSNPSIDSPNHDPSSATRPSRLPLKSKQQPPQSKARLTSTQNHRKGSSKASHPISSSGHQTLLGSLTLKQKREVEKEKPLPERTLKLSTSRNKPPSENKDNIIKHHQQKIYQIQSQTTNNNTSSSNTQPFIHLQNRNQLGLNSQKTQLNIARPNQANSKIARPQAQLTPNTSSQKPAASQNRDPSISNPRRTHINQNLMLDSNQNNINSNQSASHVHTHIQINPKMDDLDANSTFTARLKSSPTNSSVNQSYSINFGSTDFHNASNASNTSIASLNRSLNHSNDSSSSKYNSSGTQNFTKQPTLEDSFTISMDPPPNSFTKPRPPNLNTVPVNKEPGNSLNSRLGPNFALKSNPYPPAMSNVNSNKDTNNTPRSASFANKSYSTVSGIPGRATKTPTNRNVSGRVNAPETVNNGMSVEQALRSYVGILTPYEREEIKLFRSIYFVRTANLRVPPRGVGNGGFDDENGDYIIQIGDQFIFRYEVVEILGKGSFGQVFRAIDHKTRQVVAIKVIRNRKRFHNQAQIEVRLLMHLRGCDSDDSHHILKTLDHFVFRSHLCIVTELLSINLYEWLKANYFIGTPQILLRSFTKQILSCLLLLSKNRVIHCDLKPENILLTKKPPLPPSKKNGPVTASRAMLPMSPKVLPQDMSRGMYQIKIIDFGSSCYENNRIYTYIQSRFYRSPEVILGLPYGLQIDMWSLGCIIYELLSGVPLFPGENEKDQILAISEVIGAPPVNMIANSPRRAEFAERAFGHPNLYLLKPYVSSNGVQRTPGSKPLTKLLLRAQDDRFYDFMTRIMTWDPNIRLKPEDAINHPWILDQPVEMLKNFRPSNRMPPVNSAFIHTKSVVNAQTNFSGIPSNAEAASINNTAVNNLNQRYPMFPSAKSTVGPVITPATVTVNSMVGFDVSKAQMTQDAYQQHQNQLRQQQFSLHGQGLPNSNSLRYHGQIQGGPASTVGVVTGHHTVQQVQQIRRNLNIPPPAGNLNVSQNHLNSH</sequence>
<feature type="compositionally biased region" description="Low complexity" evidence="8">
    <location>
        <begin position="328"/>
        <end position="354"/>
    </location>
</feature>
<feature type="compositionally biased region" description="Polar residues" evidence="8">
    <location>
        <begin position="190"/>
        <end position="209"/>
    </location>
</feature>
<dbReference type="PROSITE" id="PS50011">
    <property type="entry name" value="PROTEIN_KINASE_DOM"/>
    <property type="match status" value="1"/>
</dbReference>
<dbReference type="InterPro" id="IPR008271">
    <property type="entry name" value="Ser/Thr_kinase_AS"/>
</dbReference>
<feature type="region of interest" description="Disordered" evidence="8">
    <location>
        <begin position="169"/>
        <end position="213"/>
    </location>
</feature>
<evidence type="ECO:0000256" key="4">
    <source>
        <dbReference type="ARBA" id="ARBA00022741"/>
    </source>
</evidence>
<dbReference type="Gene3D" id="3.30.200.20">
    <property type="entry name" value="Phosphorylase Kinase, domain 1"/>
    <property type="match status" value="1"/>
</dbReference>
<dbReference type="PROSITE" id="PS00107">
    <property type="entry name" value="PROTEIN_KINASE_ATP"/>
    <property type="match status" value="1"/>
</dbReference>
<evidence type="ECO:0000259" key="9">
    <source>
        <dbReference type="PROSITE" id="PS50011"/>
    </source>
</evidence>
<dbReference type="Proteomes" id="UP000245609">
    <property type="component" value="Unassembled WGS sequence"/>
</dbReference>
<dbReference type="CDD" id="cd14210">
    <property type="entry name" value="PKc_DYRK"/>
    <property type="match status" value="1"/>
</dbReference>
<evidence type="ECO:0000256" key="2">
    <source>
        <dbReference type="ARBA" id="ARBA00022527"/>
    </source>
</evidence>
<dbReference type="GO" id="GO:0004674">
    <property type="term" value="F:protein serine/threonine kinase activity"/>
    <property type="evidence" value="ECO:0007669"/>
    <property type="project" value="UniProtKB-KW"/>
</dbReference>
<proteinExistence type="inferred from homology"/>
<dbReference type="InterPro" id="IPR017441">
    <property type="entry name" value="Protein_kinase_ATP_BS"/>
</dbReference>
<evidence type="ECO:0000256" key="5">
    <source>
        <dbReference type="ARBA" id="ARBA00022777"/>
    </source>
</evidence>
<gene>
    <name evidence="10" type="ORF">BB560_003195</name>
</gene>
<protein>
    <recommendedName>
        <fullName evidence="9">Protein kinase domain-containing protein</fullName>
    </recommendedName>
</protein>
<dbReference type="GO" id="GO:0005524">
    <property type="term" value="F:ATP binding"/>
    <property type="evidence" value="ECO:0007669"/>
    <property type="project" value="UniProtKB-UniRule"/>
</dbReference>
<feature type="compositionally biased region" description="Polar residues" evidence="8">
    <location>
        <begin position="1329"/>
        <end position="1339"/>
    </location>
</feature>
<feature type="compositionally biased region" description="Polar residues" evidence="8">
    <location>
        <begin position="372"/>
        <end position="387"/>
    </location>
</feature>
<feature type="compositionally biased region" description="Polar residues" evidence="8">
    <location>
        <begin position="740"/>
        <end position="755"/>
    </location>
</feature>
<organism evidence="10 11">
    <name type="scientific">Smittium megazygosporum</name>
    <dbReference type="NCBI Taxonomy" id="133381"/>
    <lineage>
        <taxon>Eukaryota</taxon>
        <taxon>Fungi</taxon>
        <taxon>Fungi incertae sedis</taxon>
        <taxon>Zoopagomycota</taxon>
        <taxon>Kickxellomycotina</taxon>
        <taxon>Harpellomycetes</taxon>
        <taxon>Harpellales</taxon>
        <taxon>Legeriomycetaceae</taxon>
        <taxon>Smittium</taxon>
    </lineage>
</organism>
<reference evidence="10 11" key="1">
    <citation type="journal article" date="2018" name="MBio">
        <title>Comparative Genomics Reveals the Core Gene Toolbox for the Fungus-Insect Symbiosis.</title>
        <authorList>
            <person name="Wang Y."/>
            <person name="Stata M."/>
            <person name="Wang W."/>
            <person name="Stajich J.E."/>
            <person name="White M.M."/>
            <person name="Moncalvo J.M."/>
        </authorList>
    </citation>
    <scope>NUCLEOTIDE SEQUENCE [LARGE SCALE GENOMIC DNA]</scope>
    <source>
        <strain evidence="10 11">SC-DP-2</strain>
    </source>
</reference>
<evidence type="ECO:0000313" key="10">
    <source>
        <dbReference type="EMBL" id="PVV02352.1"/>
    </source>
</evidence>
<keyword evidence="11" id="KW-1185">Reference proteome</keyword>
<feature type="region of interest" description="Disordered" evidence="8">
    <location>
        <begin position="501"/>
        <end position="537"/>
    </location>
</feature>
<feature type="compositionally biased region" description="Polar residues" evidence="8">
    <location>
        <begin position="706"/>
        <end position="732"/>
    </location>
</feature>
<feature type="region of interest" description="Disordered" evidence="8">
    <location>
        <begin position="327"/>
        <end position="446"/>
    </location>
</feature>
<dbReference type="InterPro" id="IPR050494">
    <property type="entry name" value="Ser_Thr_dual-spec_kinase"/>
</dbReference>
<evidence type="ECO:0000313" key="11">
    <source>
        <dbReference type="Proteomes" id="UP000245609"/>
    </source>
</evidence>
<feature type="compositionally biased region" description="Polar residues" evidence="8">
    <location>
        <begin position="394"/>
        <end position="414"/>
    </location>
</feature>
<evidence type="ECO:0000256" key="8">
    <source>
        <dbReference type="SAM" id="MobiDB-lite"/>
    </source>
</evidence>
<feature type="compositionally biased region" description="Polar residues" evidence="8">
    <location>
        <begin position="672"/>
        <end position="690"/>
    </location>
</feature>
<keyword evidence="5" id="KW-0418">Kinase</keyword>
<keyword evidence="6 7" id="KW-0067">ATP-binding</keyword>
<dbReference type="SMART" id="SM00220">
    <property type="entry name" value="S_TKc"/>
    <property type="match status" value="1"/>
</dbReference>
<keyword evidence="3" id="KW-0808">Transferase</keyword>
<feature type="compositionally biased region" description="Basic and acidic residues" evidence="8">
    <location>
        <begin position="416"/>
        <end position="431"/>
    </location>
</feature>
<dbReference type="InterPro" id="IPR011009">
    <property type="entry name" value="Kinase-like_dom_sf"/>
</dbReference>
<dbReference type="EMBL" id="MBFS01000496">
    <property type="protein sequence ID" value="PVV02352.1"/>
    <property type="molecule type" value="Genomic_DNA"/>
</dbReference>
<feature type="region of interest" description="Disordered" evidence="8">
    <location>
        <begin position="624"/>
        <end position="755"/>
    </location>
</feature>
<dbReference type="FunFam" id="3.30.200.20:FF:000087">
    <property type="entry name" value="Dual specificity tyrosine-phosphorylation-regulated kinase 1A"/>
    <property type="match status" value="1"/>
</dbReference>
<feature type="binding site" evidence="7">
    <location>
        <position position="856"/>
    </location>
    <ligand>
        <name>ATP</name>
        <dbReference type="ChEBI" id="CHEBI:30616"/>
    </ligand>
</feature>
<feature type="compositionally biased region" description="Pro residues" evidence="8">
    <location>
        <begin position="659"/>
        <end position="671"/>
    </location>
</feature>
<dbReference type="STRING" id="133381.A0A2T9ZCR3"/>
<keyword evidence="4 7" id="KW-0547">Nucleotide-binding</keyword>
<dbReference type="GO" id="GO:0005737">
    <property type="term" value="C:cytoplasm"/>
    <property type="evidence" value="ECO:0007669"/>
    <property type="project" value="TreeGrafter"/>
</dbReference>
<dbReference type="Gene3D" id="1.10.510.10">
    <property type="entry name" value="Transferase(Phosphotransferase) domain 1"/>
    <property type="match status" value="1"/>
</dbReference>
<comment type="similarity">
    <text evidence="1">Belongs to the protein kinase superfamily. CMGC Ser/Thr protein kinase family. MNB/DYRK subfamily.</text>
</comment>
<dbReference type="PANTHER" id="PTHR24058:SF22">
    <property type="entry name" value="DUAL SPECIFICITY TYROSINE-PHOSPHORYLATION-REGULATED KINASE 4"/>
    <property type="match status" value="1"/>
</dbReference>
<evidence type="ECO:0000256" key="6">
    <source>
        <dbReference type="ARBA" id="ARBA00022840"/>
    </source>
</evidence>
<dbReference type="GO" id="GO:0005856">
    <property type="term" value="C:cytoskeleton"/>
    <property type="evidence" value="ECO:0007669"/>
    <property type="project" value="TreeGrafter"/>
</dbReference>
<comment type="caution">
    <text evidence="10">The sequence shown here is derived from an EMBL/GenBank/DDBJ whole genome shotgun (WGS) entry which is preliminary data.</text>
</comment>
<evidence type="ECO:0000256" key="7">
    <source>
        <dbReference type="PROSITE-ProRule" id="PRU10141"/>
    </source>
</evidence>
<feature type="compositionally biased region" description="Low complexity" evidence="8">
    <location>
        <begin position="624"/>
        <end position="639"/>
    </location>
</feature>
<dbReference type="OrthoDB" id="9332038at2759"/>